<evidence type="ECO:0000259" key="1">
    <source>
        <dbReference type="Pfam" id="PF07727"/>
    </source>
</evidence>
<dbReference type="Pfam" id="PF07727">
    <property type="entry name" value="RVT_2"/>
    <property type="match status" value="1"/>
</dbReference>
<evidence type="ECO:0000313" key="3">
    <source>
        <dbReference type="Proteomes" id="UP000077202"/>
    </source>
</evidence>
<protein>
    <recommendedName>
        <fullName evidence="1">Reverse transcriptase Ty1/copia-type domain-containing protein</fullName>
    </recommendedName>
</protein>
<dbReference type="Proteomes" id="UP000077202">
    <property type="component" value="Unassembled WGS sequence"/>
</dbReference>
<proteinExistence type="predicted"/>
<keyword evidence="3" id="KW-1185">Reference proteome</keyword>
<name>A0A176VSW3_MARPO</name>
<dbReference type="PANTHER" id="PTHR11439:SF491">
    <property type="entry name" value="INTEGRASE CATALYTIC DOMAIN-CONTAINING PROTEIN"/>
    <property type="match status" value="1"/>
</dbReference>
<reference evidence="2" key="1">
    <citation type="submission" date="2016-03" db="EMBL/GenBank/DDBJ databases">
        <title>Mechanisms controlling the formation of the plant cell surface in tip-growing cells are functionally conserved among land plants.</title>
        <authorList>
            <person name="Honkanen S."/>
            <person name="Jones V.A."/>
            <person name="Morieri G."/>
            <person name="Champion C."/>
            <person name="Hetherington A.J."/>
            <person name="Kelly S."/>
            <person name="Saint-Marcoux D."/>
            <person name="Proust H."/>
            <person name="Prescott H."/>
            <person name="Dolan L."/>
        </authorList>
    </citation>
    <scope>NUCLEOTIDE SEQUENCE [LARGE SCALE GENOMIC DNA]</scope>
    <source>
        <tissue evidence="2">Whole gametophyte</tissue>
    </source>
</reference>
<feature type="domain" description="Reverse transcriptase Ty1/copia-type" evidence="1">
    <location>
        <begin position="7"/>
        <end position="76"/>
    </location>
</feature>
<dbReference type="AlphaFoldDB" id="A0A176VSW3"/>
<comment type="caution">
    <text evidence="2">The sequence shown here is derived from an EMBL/GenBank/DDBJ whole genome shotgun (WGS) entry which is preliminary data.</text>
</comment>
<gene>
    <name evidence="2" type="ORF">AXG93_285s1410</name>
</gene>
<dbReference type="InterPro" id="IPR013103">
    <property type="entry name" value="RVT_2"/>
</dbReference>
<sequence>MESLIANKTWKLVEPPTNQTLIDFNWVYKLKDNPAGDKAEIFKARLVARGFTQEKGVDYYEVFSPVAKYATISLVQHGRSKWEWTPLAAHFKLFAAQCLTDVVEKERMSCVPYEQAVGSLMYLMVCTRLNIAFAMSKVSRYMSNPRKVHWKVHNAKSLFGYVDAE</sequence>
<evidence type="ECO:0000313" key="2">
    <source>
        <dbReference type="EMBL" id="OAE23483.1"/>
    </source>
</evidence>
<dbReference type="EMBL" id="LVLJ01002837">
    <property type="protein sequence ID" value="OAE23483.1"/>
    <property type="molecule type" value="Genomic_DNA"/>
</dbReference>
<accession>A0A176VSW3</accession>
<dbReference type="PANTHER" id="PTHR11439">
    <property type="entry name" value="GAG-POL-RELATED RETROTRANSPOSON"/>
    <property type="match status" value="1"/>
</dbReference>
<organism evidence="2 3">
    <name type="scientific">Marchantia polymorpha subsp. ruderalis</name>
    <dbReference type="NCBI Taxonomy" id="1480154"/>
    <lineage>
        <taxon>Eukaryota</taxon>
        <taxon>Viridiplantae</taxon>
        <taxon>Streptophyta</taxon>
        <taxon>Embryophyta</taxon>
        <taxon>Marchantiophyta</taxon>
        <taxon>Marchantiopsida</taxon>
        <taxon>Marchantiidae</taxon>
        <taxon>Marchantiales</taxon>
        <taxon>Marchantiaceae</taxon>
        <taxon>Marchantia</taxon>
    </lineage>
</organism>